<dbReference type="SUPFAM" id="SSF52151">
    <property type="entry name" value="FabD/lysophospholipase-like"/>
    <property type="match status" value="1"/>
</dbReference>
<proteinExistence type="predicted"/>
<dbReference type="AlphaFoldDB" id="A0A6C0JIV1"/>
<dbReference type="Gene3D" id="3.40.1090.10">
    <property type="entry name" value="Cytosolic phospholipase A2 catalytic domain"/>
    <property type="match status" value="2"/>
</dbReference>
<dbReference type="PANTHER" id="PTHR46394:SF1">
    <property type="entry name" value="PNPLA DOMAIN-CONTAINING PROTEIN"/>
    <property type="match status" value="1"/>
</dbReference>
<organism evidence="3">
    <name type="scientific">viral metagenome</name>
    <dbReference type="NCBI Taxonomy" id="1070528"/>
    <lineage>
        <taxon>unclassified sequences</taxon>
        <taxon>metagenomes</taxon>
        <taxon>organismal metagenomes</taxon>
    </lineage>
</organism>
<dbReference type="PROSITE" id="PS51635">
    <property type="entry name" value="PNPLA"/>
    <property type="match status" value="1"/>
</dbReference>
<dbReference type="GO" id="GO:0006629">
    <property type="term" value="P:lipid metabolic process"/>
    <property type="evidence" value="ECO:0007669"/>
    <property type="project" value="UniProtKB-KW"/>
</dbReference>
<reference evidence="3" key="1">
    <citation type="journal article" date="2020" name="Nature">
        <title>Giant virus diversity and host interactions through global metagenomics.</title>
        <authorList>
            <person name="Schulz F."/>
            <person name="Roux S."/>
            <person name="Paez-Espino D."/>
            <person name="Jungbluth S."/>
            <person name="Walsh D.A."/>
            <person name="Denef V.J."/>
            <person name="McMahon K.D."/>
            <person name="Konstantinidis K.T."/>
            <person name="Eloe-Fadrosh E.A."/>
            <person name="Kyrpides N.C."/>
            <person name="Woyke T."/>
        </authorList>
    </citation>
    <scope>NUCLEOTIDE SEQUENCE</scope>
    <source>
        <strain evidence="3">GVMAG-M-3300027206-1</strain>
    </source>
</reference>
<keyword evidence="1" id="KW-0443">Lipid metabolism</keyword>
<dbReference type="InterPro" id="IPR002641">
    <property type="entry name" value="PNPLA_dom"/>
</dbReference>
<sequence length="253" mass="28642">MKYLVLGPASMGIFSMIGVLKGLESKLVDVKEISGSSAGSIIALFLALGVSIDEILNISLTFNIPEFVKIRIGSFFTKFGFVDLDPIRDKMVELCGCDPTFEELDMKIYISAYCLNTSTTEYFSRDTHPKMKVIDAVCMSMAIPLIFACGKYEGKTYVDGGTQEIYPLSPFLDKKPYEITCVKLKMDKIYQEEINTPRQFVESLVRATIVNRREHNKDVNLIEIDIGETNVFDFNMSYEDKIKLYNLGYKTIK</sequence>
<accession>A0A6C0JIV1</accession>
<dbReference type="InterPro" id="IPR052580">
    <property type="entry name" value="Lipid_Hydrolase"/>
</dbReference>
<dbReference type="InterPro" id="IPR016035">
    <property type="entry name" value="Acyl_Trfase/lysoPLipase"/>
</dbReference>
<feature type="domain" description="PNPLA" evidence="2">
    <location>
        <begin position="4"/>
        <end position="172"/>
    </location>
</feature>
<evidence type="ECO:0000313" key="3">
    <source>
        <dbReference type="EMBL" id="QHU03564.1"/>
    </source>
</evidence>
<dbReference type="Pfam" id="PF01734">
    <property type="entry name" value="Patatin"/>
    <property type="match status" value="1"/>
</dbReference>
<evidence type="ECO:0000259" key="2">
    <source>
        <dbReference type="PROSITE" id="PS51635"/>
    </source>
</evidence>
<evidence type="ECO:0000256" key="1">
    <source>
        <dbReference type="ARBA" id="ARBA00023098"/>
    </source>
</evidence>
<dbReference type="PANTHER" id="PTHR46394">
    <property type="entry name" value="ANNEXIN"/>
    <property type="match status" value="1"/>
</dbReference>
<protein>
    <recommendedName>
        <fullName evidence="2">PNPLA domain-containing protein</fullName>
    </recommendedName>
</protein>
<name>A0A6C0JIV1_9ZZZZ</name>
<dbReference type="EMBL" id="MN740383">
    <property type="protein sequence ID" value="QHU03564.1"/>
    <property type="molecule type" value="Genomic_DNA"/>
</dbReference>